<dbReference type="InterPro" id="IPR036390">
    <property type="entry name" value="WH_DNA-bd_sf"/>
</dbReference>
<keyword evidence="2" id="KW-0238">DNA-binding</keyword>
<dbReference type="Proteomes" id="UP000036958">
    <property type="component" value="Unassembled WGS sequence"/>
</dbReference>
<dbReference type="Gene3D" id="1.10.10.10">
    <property type="entry name" value="Winged helix-like DNA-binding domain superfamily/Winged helix DNA-binding domain"/>
    <property type="match status" value="1"/>
</dbReference>
<dbReference type="InterPro" id="IPR036388">
    <property type="entry name" value="WH-like_DNA-bd_sf"/>
</dbReference>
<dbReference type="InterPro" id="IPR000595">
    <property type="entry name" value="cNMP-bd_dom"/>
</dbReference>
<keyword evidence="1" id="KW-0805">Transcription regulation</keyword>
<dbReference type="PANTHER" id="PTHR24567">
    <property type="entry name" value="CRP FAMILY TRANSCRIPTIONAL REGULATORY PROTEIN"/>
    <property type="match status" value="1"/>
</dbReference>
<evidence type="ECO:0000259" key="4">
    <source>
        <dbReference type="PROSITE" id="PS50042"/>
    </source>
</evidence>
<dbReference type="GO" id="GO:0005829">
    <property type="term" value="C:cytosol"/>
    <property type="evidence" value="ECO:0007669"/>
    <property type="project" value="TreeGrafter"/>
</dbReference>
<dbReference type="RefSeq" id="WP_053180964.1">
    <property type="nucleotide sequence ID" value="NZ_LGIA01000069.1"/>
</dbReference>
<dbReference type="SUPFAM" id="SSF46785">
    <property type="entry name" value="Winged helix' DNA-binding domain"/>
    <property type="match status" value="1"/>
</dbReference>
<dbReference type="EMBL" id="LGIA01000069">
    <property type="protein sequence ID" value="KOH45814.1"/>
    <property type="molecule type" value="Genomic_DNA"/>
</dbReference>
<comment type="caution">
    <text evidence="6">The sequence shown here is derived from an EMBL/GenBank/DDBJ whole genome shotgun (WGS) entry which is preliminary data.</text>
</comment>
<sequence length="204" mass="23098">MDYLMTCKRNVVFNPGETIIKQNTSTTHFVCMKEGLAKVVAEGANGKNVILKLISTHSLVTAGGVISDDIRHFTVTALTTVECCFIDSTRLHTILARNSKFAYELLKYNNKQNIEMLNTLIGLTQKYMPGRVADTLLYLKNEIYKSNPFRYKLSKQEFAEMSGMTKESFIRNMKELEVSGIIKQSRSEIEILNEPELTKISKNG</sequence>
<dbReference type="CDD" id="cd00038">
    <property type="entry name" value="CAP_ED"/>
    <property type="match status" value="1"/>
</dbReference>
<dbReference type="InterPro" id="IPR018490">
    <property type="entry name" value="cNMP-bd_dom_sf"/>
</dbReference>
<evidence type="ECO:0000259" key="5">
    <source>
        <dbReference type="PROSITE" id="PS51063"/>
    </source>
</evidence>
<name>A0A0L8VBI8_9BACT</name>
<dbReference type="Gene3D" id="2.60.120.10">
    <property type="entry name" value="Jelly Rolls"/>
    <property type="match status" value="1"/>
</dbReference>
<dbReference type="SUPFAM" id="SSF51206">
    <property type="entry name" value="cAMP-binding domain-like"/>
    <property type="match status" value="1"/>
</dbReference>
<keyword evidence="3" id="KW-0804">Transcription</keyword>
<dbReference type="PROSITE" id="PS50042">
    <property type="entry name" value="CNMP_BINDING_3"/>
    <property type="match status" value="1"/>
</dbReference>
<dbReference type="PROSITE" id="PS51063">
    <property type="entry name" value="HTH_CRP_2"/>
    <property type="match status" value="1"/>
</dbReference>
<dbReference type="GO" id="GO:0003700">
    <property type="term" value="F:DNA-binding transcription factor activity"/>
    <property type="evidence" value="ECO:0007669"/>
    <property type="project" value="TreeGrafter"/>
</dbReference>
<keyword evidence="7" id="KW-1185">Reference proteome</keyword>
<dbReference type="InterPro" id="IPR050397">
    <property type="entry name" value="Env_Response_Regulators"/>
</dbReference>
<evidence type="ECO:0000256" key="2">
    <source>
        <dbReference type="ARBA" id="ARBA00023125"/>
    </source>
</evidence>
<evidence type="ECO:0000313" key="7">
    <source>
        <dbReference type="Proteomes" id="UP000036958"/>
    </source>
</evidence>
<organism evidence="6 7">
    <name type="scientific">Sunxiuqinia dokdonensis</name>
    <dbReference type="NCBI Taxonomy" id="1409788"/>
    <lineage>
        <taxon>Bacteria</taxon>
        <taxon>Pseudomonadati</taxon>
        <taxon>Bacteroidota</taxon>
        <taxon>Bacteroidia</taxon>
        <taxon>Marinilabiliales</taxon>
        <taxon>Prolixibacteraceae</taxon>
        <taxon>Sunxiuqinia</taxon>
    </lineage>
</organism>
<dbReference type="InterPro" id="IPR012318">
    <property type="entry name" value="HTH_CRP"/>
</dbReference>
<feature type="domain" description="HTH crp-type" evidence="5">
    <location>
        <begin position="126"/>
        <end position="195"/>
    </location>
</feature>
<evidence type="ECO:0000256" key="3">
    <source>
        <dbReference type="ARBA" id="ARBA00023163"/>
    </source>
</evidence>
<dbReference type="Pfam" id="PF00027">
    <property type="entry name" value="cNMP_binding"/>
    <property type="match status" value="1"/>
</dbReference>
<dbReference type="InterPro" id="IPR014710">
    <property type="entry name" value="RmlC-like_jellyroll"/>
</dbReference>
<feature type="domain" description="Cyclic nucleotide-binding" evidence="4">
    <location>
        <begin position="1"/>
        <end position="99"/>
    </location>
</feature>
<accession>A0A0L8VBI8</accession>
<evidence type="ECO:0000313" key="6">
    <source>
        <dbReference type="EMBL" id="KOH45814.1"/>
    </source>
</evidence>
<reference evidence="7" key="1">
    <citation type="submission" date="2015-07" db="EMBL/GenBank/DDBJ databases">
        <title>Genome sequencing of Sunxiuqinia dokdonensis strain SK.</title>
        <authorList>
            <person name="Ahn S."/>
            <person name="Kim B.-C."/>
        </authorList>
    </citation>
    <scope>NUCLEOTIDE SEQUENCE [LARGE SCALE GENOMIC DNA]</scope>
    <source>
        <strain evidence="7">SK</strain>
    </source>
</reference>
<evidence type="ECO:0008006" key="8">
    <source>
        <dbReference type="Google" id="ProtNLM"/>
    </source>
</evidence>
<dbReference type="SMART" id="SM00419">
    <property type="entry name" value="HTH_CRP"/>
    <property type="match status" value="1"/>
</dbReference>
<gene>
    <name evidence="6" type="ORF">NC99_13650</name>
</gene>
<evidence type="ECO:0000256" key="1">
    <source>
        <dbReference type="ARBA" id="ARBA00023015"/>
    </source>
</evidence>
<dbReference type="Pfam" id="PF13545">
    <property type="entry name" value="HTH_Crp_2"/>
    <property type="match status" value="1"/>
</dbReference>
<dbReference type="PANTHER" id="PTHR24567:SF74">
    <property type="entry name" value="HTH-TYPE TRANSCRIPTIONAL REGULATOR ARCR"/>
    <property type="match status" value="1"/>
</dbReference>
<proteinExistence type="predicted"/>
<dbReference type="STRING" id="1409788.NC99_13650"/>
<protein>
    <recommendedName>
        <fullName evidence="8">Crp/Fnr family transcriptional regulator</fullName>
    </recommendedName>
</protein>
<dbReference type="GO" id="GO:0003677">
    <property type="term" value="F:DNA binding"/>
    <property type="evidence" value="ECO:0007669"/>
    <property type="project" value="UniProtKB-KW"/>
</dbReference>
<dbReference type="AlphaFoldDB" id="A0A0L8VBI8"/>